<reference evidence="1" key="1">
    <citation type="submission" date="2014-12" db="EMBL/GenBank/DDBJ databases">
        <title>Insight into the proteome of Arion vulgaris.</title>
        <authorList>
            <person name="Aradska J."/>
            <person name="Bulat T."/>
            <person name="Smidak R."/>
            <person name="Sarate P."/>
            <person name="Gangsoo J."/>
            <person name="Sialana F."/>
            <person name="Bilban M."/>
            <person name="Lubec G."/>
        </authorList>
    </citation>
    <scope>NUCLEOTIDE SEQUENCE</scope>
    <source>
        <tissue evidence="1">Skin</tissue>
    </source>
</reference>
<name>A0A0B6YNP0_9EUPU</name>
<protein>
    <submittedName>
        <fullName evidence="1">Uncharacterized protein</fullName>
    </submittedName>
</protein>
<organism evidence="1">
    <name type="scientific">Arion vulgaris</name>
    <dbReference type="NCBI Taxonomy" id="1028688"/>
    <lineage>
        <taxon>Eukaryota</taxon>
        <taxon>Metazoa</taxon>
        <taxon>Spiralia</taxon>
        <taxon>Lophotrochozoa</taxon>
        <taxon>Mollusca</taxon>
        <taxon>Gastropoda</taxon>
        <taxon>Heterobranchia</taxon>
        <taxon>Euthyneura</taxon>
        <taxon>Panpulmonata</taxon>
        <taxon>Eupulmonata</taxon>
        <taxon>Stylommatophora</taxon>
        <taxon>Helicina</taxon>
        <taxon>Arionoidea</taxon>
        <taxon>Arionidae</taxon>
        <taxon>Arion</taxon>
    </lineage>
</organism>
<dbReference type="EMBL" id="HACG01010521">
    <property type="protein sequence ID" value="CEK57386.1"/>
    <property type="molecule type" value="Transcribed_RNA"/>
</dbReference>
<feature type="non-terminal residue" evidence="1">
    <location>
        <position position="109"/>
    </location>
</feature>
<gene>
    <name evidence="1" type="primary">ORF30039</name>
</gene>
<accession>A0A0B6YNP0</accession>
<evidence type="ECO:0000313" key="1">
    <source>
        <dbReference type="EMBL" id="CEK57386.1"/>
    </source>
</evidence>
<dbReference type="AlphaFoldDB" id="A0A0B6YNP0"/>
<sequence>DFLNTGDPQKIFLTVSGQTIEMFDSSQIGYTGPSMSINCLGSTTGICEDTQVNLLEAMVKRAGGISYKYLANTDYKWVYRLQDGLDFARNIEKLKEILEDGFCVTGGER</sequence>
<feature type="non-terminal residue" evidence="1">
    <location>
        <position position="1"/>
    </location>
</feature>
<proteinExistence type="predicted"/>